<feature type="transmembrane region" description="Helical" evidence="6">
    <location>
        <begin position="179"/>
        <end position="200"/>
    </location>
</feature>
<dbReference type="FunFam" id="1.20.1250.20:FF:000784">
    <property type="entry name" value="MFS drug efflux pump"/>
    <property type="match status" value="1"/>
</dbReference>
<dbReference type="Proteomes" id="UP001283341">
    <property type="component" value="Unassembled WGS sequence"/>
</dbReference>
<feature type="transmembrane region" description="Helical" evidence="6">
    <location>
        <begin position="393"/>
        <end position="410"/>
    </location>
</feature>
<evidence type="ECO:0000256" key="2">
    <source>
        <dbReference type="ARBA" id="ARBA00022448"/>
    </source>
</evidence>
<feature type="transmembrane region" description="Helical" evidence="6">
    <location>
        <begin position="352"/>
        <end position="373"/>
    </location>
</feature>
<evidence type="ECO:0000256" key="1">
    <source>
        <dbReference type="ARBA" id="ARBA00004141"/>
    </source>
</evidence>
<evidence type="ECO:0000256" key="5">
    <source>
        <dbReference type="ARBA" id="ARBA00023136"/>
    </source>
</evidence>
<feature type="transmembrane region" description="Helical" evidence="6">
    <location>
        <begin position="154"/>
        <end position="173"/>
    </location>
</feature>
<dbReference type="InterPro" id="IPR005829">
    <property type="entry name" value="Sugar_transporter_CS"/>
</dbReference>
<keyword evidence="3 6" id="KW-0812">Transmembrane</keyword>
<dbReference type="SUPFAM" id="SSF103473">
    <property type="entry name" value="MFS general substrate transporter"/>
    <property type="match status" value="1"/>
</dbReference>
<dbReference type="GO" id="GO:0022857">
    <property type="term" value="F:transmembrane transporter activity"/>
    <property type="evidence" value="ECO:0007669"/>
    <property type="project" value="InterPro"/>
</dbReference>
<reference evidence="8" key="1">
    <citation type="journal article" date="2023" name="Mol. Phylogenet. Evol.">
        <title>Genome-scale phylogeny and comparative genomics of the fungal order Sordariales.</title>
        <authorList>
            <person name="Hensen N."/>
            <person name="Bonometti L."/>
            <person name="Westerberg I."/>
            <person name="Brannstrom I.O."/>
            <person name="Guillou S."/>
            <person name="Cros-Aarteil S."/>
            <person name="Calhoun S."/>
            <person name="Haridas S."/>
            <person name="Kuo A."/>
            <person name="Mondo S."/>
            <person name="Pangilinan J."/>
            <person name="Riley R."/>
            <person name="LaButti K."/>
            <person name="Andreopoulos B."/>
            <person name="Lipzen A."/>
            <person name="Chen C."/>
            <person name="Yan M."/>
            <person name="Daum C."/>
            <person name="Ng V."/>
            <person name="Clum A."/>
            <person name="Steindorff A."/>
            <person name="Ohm R.A."/>
            <person name="Martin F."/>
            <person name="Silar P."/>
            <person name="Natvig D.O."/>
            <person name="Lalanne C."/>
            <person name="Gautier V."/>
            <person name="Ament-Velasquez S.L."/>
            <person name="Kruys A."/>
            <person name="Hutchinson M.I."/>
            <person name="Powell A.J."/>
            <person name="Barry K."/>
            <person name="Miller A.N."/>
            <person name="Grigoriev I.V."/>
            <person name="Debuchy R."/>
            <person name="Gladieux P."/>
            <person name="Hiltunen Thoren M."/>
            <person name="Johannesson H."/>
        </authorList>
    </citation>
    <scope>NUCLEOTIDE SEQUENCE</scope>
    <source>
        <strain evidence="8">CBS 118394</strain>
    </source>
</reference>
<dbReference type="Gene3D" id="1.20.1250.20">
    <property type="entry name" value="MFS general substrate transporter like domains"/>
    <property type="match status" value="1"/>
</dbReference>
<protein>
    <submittedName>
        <fullName evidence="8">Efflux pump protein</fullName>
    </submittedName>
</protein>
<keyword evidence="9" id="KW-1185">Reference proteome</keyword>
<dbReference type="AlphaFoldDB" id="A0AAE0ITL9"/>
<name>A0AAE0ITL9_9PEZI</name>
<keyword evidence="2" id="KW-0813">Transport</keyword>
<dbReference type="InterPro" id="IPR010573">
    <property type="entry name" value="MFS_Str1/Tri12-like"/>
</dbReference>
<dbReference type="InterPro" id="IPR036259">
    <property type="entry name" value="MFS_trans_sf"/>
</dbReference>
<feature type="transmembrane region" description="Helical" evidence="6">
    <location>
        <begin position="476"/>
        <end position="499"/>
    </location>
</feature>
<keyword evidence="4 6" id="KW-1133">Transmembrane helix</keyword>
<accession>A0AAE0ITL9</accession>
<dbReference type="PROSITE" id="PS00216">
    <property type="entry name" value="SUGAR_TRANSPORT_1"/>
    <property type="match status" value="1"/>
</dbReference>
<evidence type="ECO:0000313" key="9">
    <source>
        <dbReference type="Proteomes" id="UP001283341"/>
    </source>
</evidence>
<dbReference type="PANTHER" id="PTHR23501:SF109">
    <property type="entry name" value="MAJOR FACILITATOR SUPERFAMILY (MFS) PROFILE DOMAIN-CONTAINING PROTEIN-RELATED"/>
    <property type="match status" value="1"/>
</dbReference>
<sequence length="607" mass="64596">MEAYSLLWDIYPILATLFCVSHILPRQISLMFSCLRDRGAASQTSSSSSSETGTGNASNDTIMIDQAQHPELGHAAEMGSTASIRRRLLAFTALAFMWSAAQAPLFLFAGAPVYIYKELGGVDHWVWLASANLLATAAISPFVGTLSDIFGRRYVAISGSVFLVIGAIVSGTAHKMDVFIGGMALSGIGTGINELTALAGTAEIVPVSGRGYYIAAMVLSVLPFTPSVMWAQLISHYSTWRYISILTGGWAFVGLVLTILFYSPPRTSSAISRKIELLKKIDFVGGIMSIAGLAFFEIAILGGGYNFPWSSPQCLAPLILGLLFMLAFAMWEVRYAVNPMVPRRLGKAPRTLMLTLIITFISGANFFSVLMLWPGQAYNVYGHDPVGVGLRGLPFAVGVLAGCFTSLVLLSKFRGNIKWLLFGASVLMTAGCGGLAGARVDNIEVVYFILLIAGLGVGGIVVPASTITTIICPADLIATITALTISIRIVGGAIGYAVYYNVFVNKLVPELTTAVAGACVQTGIRDRGLIGNIIGLTATSLIDEIRNLPGVTESGWVQIVAAGKQTYANVYSWVYYCSVAFGGVSIIASLFLEDIAEFIDDNVAVVL</sequence>
<evidence type="ECO:0000313" key="8">
    <source>
        <dbReference type="EMBL" id="KAK3331028.1"/>
    </source>
</evidence>
<feature type="transmembrane region" description="Helical" evidence="6">
    <location>
        <begin position="6"/>
        <end position="24"/>
    </location>
</feature>
<organism evidence="8 9">
    <name type="scientific">Apodospora peruviana</name>
    <dbReference type="NCBI Taxonomy" id="516989"/>
    <lineage>
        <taxon>Eukaryota</taxon>
        <taxon>Fungi</taxon>
        <taxon>Dikarya</taxon>
        <taxon>Ascomycota</taxon>
        <taxon>Pezizomycotina</taxon>
        <taxon>Sordariomycetes</taxon>
        <taxon>Sordariomycetidae</taxon>
        <taxon>Sordariales</taxon>
        <taxon>Lasiosphaeriaceae</taxon>
        <taxon>Apodospora</taxon>
    </lineage>
</organism>
<gene>
    <name evidence="8" type="ORF">B0H66DRAFT_545533</name>
</gene>
<dbReference type="GO" id="GO:0005886">
    <property type="term" value="C:plasma membrane"/>
    <property type="evidence" value="ECO:0007669"/>
    <property type="project" value="TreeGrafter"/>
</dbReference>
<comment type="caution">
    <text evidence="8">The sequence shown here is derived from an EMBL/GenBank/DDBJ whole genome shotgun (WGS) entry which is preliminary data.</text>
</comment>
<dbReference type="PROSITE" id="PS50850">
    <property type="entry name" value="MFS"/>
    <property type="match status" value="1"/>
</dbReference>
<evidence type="ECO:0000259" key="7">
    <source>
        <dbReference type="PROSITE" id="PS50850"/>
    </source>
</evidence>
<reference evidence="8" key="2">
    <citation type="submission" date="2023-06" db="EMBL/GenBank/DDBJ databases">
        <authorList>
            <consortium name="Lawrence Berkeley National Laboratory"/>
            <person name="Haridas S."/>
            <person name="Hensen N."/>
            <person name="Bonometti L."/>
            <person name="Westerberg I."/>
            <person name="Brannstrom I.O."/>
            <person name="Guillou S."/>
            <person name="Cros-Aarteil S."/>
            <person name="Calhoun S."/>
            <person name="Kuo A."/>
            <person name="Mondo S."/>
            <person name="Pangilinan J."/>
            <person name="Riley R."/>
            <person name="Labutti K."/>
            <person name="Andreopoulos B."/>
            <person name="Lipzen A."/>
            <person name="Chen C."/>
            <person name="Yanf M."/>
            <person name="Daum C."/>
            <person name="Ng V."/>
            <person name="Clum A."/>
            <person name="Steindorff A."/>
            <person name="Ohm R."/>
            <person name="Martin F."/>
            <person name="Silar P."/>
            <person name="Natvig D."/>
            <person name="Lalanne C."/>
            <person name="Gautier V."/>
            <person name="Ament-Velasquez S.L."/>
            <person name="Kruys A."/>
            <person name="Hutchinson M.I."/>
            <person name="Powell A.J."/>
            <person name="Barry K."/>
            <person name="Miller A.N."/>
            <person name="Grigoriev I.V."/>
            <person name="Debuchy R."/>
            <person name="Gladieux P."/>
            <person name="Thoren M.H."/>
            <person name="Johannesson H."/>
        </authorList>
    </citation>
    <scope>NUCLEOTIDE SEQUENCE</scope>
    <source>
        <strain evidence="8">CBS 118394</strain>
    </source>
</reference>
<proteinExistence type="predicted"/>
<feature type="transmembrane region" description="Helical" evidence="6">
    <location>
        <begin position="125"/>
        <end position="147"/>
    </location>
</feature>
<keyword evidence="5 6" id="KW-0472">Membrane</keyword>
<dbReference type="InterPro" id="IPR020846">
    <property type="entry name" value="MFS_dom"/>
</dbReference>
<feature type="transmembrane region" description="Helical" evidence="6">
    <location>
        <begin position="212"/>
        <end position="234"/>
    </location>
</feature>
<comment type="subcellular location">
    <subcellularLocation>
        <location evidence="1">Membrane</location>
        <topology evidence="1">Multi-pass membrane protein</topology>
    </subcellularLocation>
</comment>
<feature type="domain" description="Major facilitator superfamily (MFS) profile" evidence="7">
    <location>
        <begin position="88"/>
        <end position="597"/>
    </location>
</feature>
<dbReference type="PANTHER" id="PTHR23501">
    <property type="entry name" value="MAJOR FACILITATOR SUPERFAMILY"/>
    <property type="match status" value="1"/>
</dbReference>
<feature type="transmembrane region" description="Helical" evidence="6">
    <location>
        <begin position="240"/>
        <end position="262"/>
    </location>
</feature>
<feature type="transmembrane region" description="Helical" evidence="6">
    <location>
        <begin position="445"/>
        <end position="464"/>
    </location>
</feature>
<dbReference type="EMBL" id="JAUEDM010000001">
    <property type="protein sequence ID" value="KAK3331028.1"/>
    <property type="molecule type" value="Genomic_DNA"/>
</dbReference>
<evidence type="ECO:0000256" key="6">
    <source>
        <dbReference type="SAM" id="Phobius"/>
    </source>
</evidence>
<feature type="transmembrane region" description="Helical" evidence="6">
    <location>
        <begin position="573"/>
        <end position="592"/>
    </location>
</feature>
<evidence type="ECO:0000256" key="4">
    <source>
        <dbReference type="ARBA" id="ARBA00022989"/>
    </source>
</evidence>
<dbReference type="Pfam" id="PF06609">
    <property type="entry name" value="TRI12"/>
    <property type="match status" value="1"/>
</dbReference>
<feature type="transmembrane region" description="Helical" evidence="6">
    <location>
        <begin position="88"/>
        <end position="113"/>
    </location>
</feature>
<evidence type="ECO:0000256" key="3">
    <source>
        <dbReference type="ARBA" id="ARBA00022692"/>
    </source>
</evidence>
<feature type="transmembrane region" description="Helical" evidence="6">
    <location>
        <begin position="283"/>
        <end position="303"/>
    </location>
</feature>
<feature type="transmembrane region" description="Helical" evidence="6">
    <location>
        <begin position="315"/>
        <end position="331"/>
    </location>
</feature>